<evidence type="ECO:0000313" key="6">
    <source>
        <dbReference type="Proteomes" id="UP001172082"/>
    </source>
</evidence>
<gene>
    <name evidence="5" type="ORF">QQ008_12785</name>
</gene>
<feature type="region of interest" description="Disordered" evidence="1">
    <location>
        <begin position="359"/>
        <end position="380"/>
    </location>
</feature>
<dbReference type="InterPro" id="IPR033431">
    <property type="entry name" value="DUF5126"/>
</dbReference>
<feature type="domain" description="DUF5000" evidence="3">
    <location>
        <begin position="292"/>
        <end position="413"/>
    </location>
</feature>
<dbReference type="Pfam" id="PF17166">
    <property type="entry name" value="DUF5126"/>
    <property type="match status" value="1"/>
</dbReference>
<proteinExistence type="predicted"/>
<dbReference type="Gene3D" id="2.60.120.260">
    <property type="entry name" value="Galactose-binding domain-like"/>
    <property type="match status" value="1"/>
</dbReference>
<dbReference type="Pfam" id="PF16391">
    <property type="entry name" value="DUF5000"/>
    <property type="match status" value="1"/>
</dbReference>
<comment type="caution">
    <text evidence="5">The sequence shown here is derived from an EMBL/GenBank/DDBJ whole genome shotgun (WGS) entry which is preliminary data.</text>
</comment>
<evidence type="ECO:0000259" key="4">
    <source>
        <dbReference type="Pfam" id="PF17166"/>
    </source>
</evidence>
<protein>
    <submittedName>
        <fullName evidence="5">DUF4959 domain-containing protein</fullName>
    </submittedName>
</protein>
<dbReference type="InterPro" id="IPR032164">
    <property type="entry name" value="DUF5000"/>
</dbReference>
<evidence type="ECO:0000259" key="2">
    <source>
        <dbReference type="Pfam" id="PF16323"/>
    </source>
</evidence>
<organism evidence="5 6">
    <name type="scientific">Splendidivirga corallicola</name>
    <dbReference type="NCBI Taxonomy" id="3051826"/>
    <lineage>
        <taxon>Bacteria</taxon>
        <taxon>Pseudomonadati</taxon>
        <taxon>Bacteroidota</taxon>
        <taxon>Cytophagia</taxon>
        <taxon>Cytophagales</taxon>
        <taxon>Splendidivirgaceae</taxon>
        <taxon>Splendidivirga</taxon>
    </lineage>
</organism>
<feature type="domain" description="DUF4959" evidence="2">
    <location>
        <begin position="21"/>
        <end position="124"/>
    </location>
</feature>
<dbReference type="PROSITE" id="PS51257">
    <property type="entry name" value="PROKAR_LIPOPROTEIN"/>
    <property type="match status" value="1"/>
</dbReference>
<evidence type="ECO:0000259" key="3">
    <source>
        <dbReference type="Pfam" id="PF16391"/>
    </source>
</evidence>
<reference evidence="5" key="1">
    <citation type="submission" date="2023-06" db="EMBL/GenBank/DDBJ databases">
        <title>Genomic of Parafulvivirga corallium.</title>
        <authorList>
            <person name="Wang G."/>
        </authorList>
    </citation>
    <scope>NUCLEOTIDE SEQUENCE</scope>
    <source>
        <strain evidence="5">BMA10</strain>
    </source>
</reference>
<evidence type="ECO:0000256" key="1">
    <source>
        <dbReference type="SAM" id="MobiDB-lite"/>
    </source>
</evidence>
<dbReference type="RefSeq" id="WP_346752279.1">
    <property type="nucleotide sequence ID" value="NZ_JAUJEA010000004.1"/>
</dbReference>
<sequence length="417" mass="46559">MKNVYIKSLVLFVTVYMISTSCKDDESGPFFNDGTIPPQVTEVEVENLPGGARISYTVPDVQDILYVEAEFKRDNGKTVTARSSVFKNFVEIEGLRSRDGQTVKLTTVDKSDNRSEPLTVSIEPGLAPIDLLFQSLEIKPTFGGTLISFNNESNSRIEVQLFKEEVVDNKTVDVYQQSAFLQNSEITNHIFRGFDAVESKFKILAIDRWDNVSDTLSSMITPFVEVQLDETKFARSILPTDGQILECCGGNFFVDQLWNANDNVFWPNVFHTNDVAADPIPVLPPYTEPNLIAFTIDLGQEANLSRVKIFPRIDGGPYNRGNPRLFEVWGVKEIPADNGASFNGWSLLVKDGEIIKPSGAPLGQRSAEDDAAAEAGHDISTDPEPTVRYVRFITLKNWEGTQWVHMGEIEFFGKPVE</sequence>
<accession>A0ABT8KQ06</accession>
<name>A0ABT8KQ06_9BACT</name>
<dbReference type="EMBL" id="JAUJEA010000004">
    <property type="protein sequence ID" value="MDN5202253.1"/>
    <property type="molecule type" value="Genomic_DNA"/>
</dbReference>
<dbReference type="Pfam" id="PF16323">
    <property type="entry name" value="DUF4959"/>
    <property type="match status" value="1"/>
</dbReference>
<keyword evidence="6" id="KW-1185">Reference proteome</keyword>
<evidence type="ECO:0000313" key="5">
    <source>
        <dbReference type="EMBL" id="MDN5202253.1"/>
    </source>
</evidence>
<feature type="domain" description="DUF5126" evidence="4">
    <location>
        <begin position="127"/>
        <end position="230"/>
    </location>
</feature>
<dbReference type="InterPro" id="IPR032527">
    <property type="entry name" value="DUF4959"/>
</dbReference>
<dbReference type="Proteomes" id="UP001172082">
    <property type="component" value="Unassembled WGS sequence"/>
</dbReference>